<proteinExistence type="inferred from homology"/>
<comment type="function">
    <text evidence="9">Catalyzes the transfer of the alpha-amino group from S-adenosyl-L-methionine (SAM) to 7-keto-8-aminopelargonic acid (KAPA) to form 7,8-diaminopelargonic acid (DAPA). It is the only aminotransferase known to utilize SAM as an amino donor.</text>
</comment>
<comment type="subunit">
    <text evidence="9">Homodimer.</text>
</comment>
<feature type="binding site" evidence="9">
    <location>
        <begin position="105"/>
        <end position="106"/>
    </location>
    <ligand>
        <name>pyridoxal 5'-phosphate</name>
        <dbReference type="ChEBI" id="CHEBI:597326"/>
    </ligand>
</feature>
<dbReference type="PANTHER" id="PTHR42684">
    <property type="entry name" value="ADENOSYLMETHIONINE-8-AMINO-7-OXONONANOATE AMINOTRANSFERASE"/>
    <property type="match status" value="1"/>
</dbReference>
<feature type="binding site" evidence="9">
    <location>
        <position position="294"/>
    </location>
    <ligand>
        <name>substrate</name>
    </ligand>
</feature>
<dbReference type="CDD" id="cd00610">
    <property type="entry name" value="OAT_like"/>
    <property type="match status" value="1"/>
</dbReference>
<evidence type="ECO:0000256" key="9">
    <source>
        <dbReference type="HAMAP-Rule" id="MF_00834"/>
    </source>
</evidence>
<keyword evidence="7 9" id="KW-0663">Pyridoxal phosphate</keyword>
<feature type="site" description="Participates in the substrate recognition with KAPA and in a stacking interaction with the adenine ring of SAM" evidence="9">
    <location>
        <position position="10"/>
    </location>
</feature>
<dbReference type="NCBIfam" id="TIGR00508">
    <property type="entry name" value="bioA"/>
    <property type="match status" value="1"/>
</dbReference>
<keyword evidence="5 9" id="KW-0949">S-adenosyl-L-methionine</keyword>
<evidence type="ECO:0000256" key="4">
    <source>
        <dbReference type="ARBA" id="ARBA00022679"/>
    </source>
</evidence>
<dbReference type="PANTHER" id="PTHR42684:SF3">
    <property type="entry name" value="ADENOSYLMETHIONINE-8-AMINO-7-OXONONANOATE AMINOTRANSFERASE"/>
    <property type="match status" value="1"/>
</dbReference>
<dbReference type="EMBL" id="JARFYM010000049">
    <property type="protein sequence ID" value="MDL2403496.1"/>
    <property type="molecule type" value="Genomic_DNA"/>
</dbReference>
<dbReference type="InterPro" id="IPR005815">
    <property type="entry name" value="BioA"/>
</dbReference>
<sequence length="422" mass="46246">MTSSPVWHPFTQHALEPVMKRIAKTEGAYLVDEDGAAILDAISSWWVITHGHRHPVIMDAIRRACETYDQVIFAEYTHEPAEELARGLIEVAPAGLKHVFYSDSGSTAVEVALKMALGFFHNTQKPRSRIVVMEHSYHGDTIGTMSVGERGVFNAAYEPLLFEVDRLPFPTIGEEQATLDAFEDACRSGEVAALLIEPLILGAGGMKIYRASLLTELKRIAERYGALMIADEVMTGWGRTGSLFACEQAHVTPDILCTSKGLTGGALPLAATICSREIFDAHLSSDRRKTFFHSSSYTANPIACAAAVANLKIWKTEPVGERVAKLAERQSEGLSRFEGDPRFDNIRQIGTIVALDLVVPEGGYLSEVGPRLRAFFRKRRLLIRPLGNVIYLMPPYCITADDLGRSCDAIDEAAGLLAAGRL</sequence>
<evidence type="ECO:0000256" key="2">
    <source>
        <dbReference type="ARBA" id="ARBA00005063"/>
    </source>
</evidence>
<keyword evidence="3 9" id="KW-0032">Aminotransferase</keyword>
<dbReference type="GO" id="GO:0004015">
    <property type="term" value="F:adenosylmethionine-8-amino-7-oxononanoate transaminase activity"/>
    <property type="evidence" value="ECO:0007669"/>
    <property type="project" value="UniProtKB-EC"/>
</dbReference>
<evidence type="ECO:0000256" key="5">
    <source>
        <dbReference type="ARBA" id="ARBA00022691"/>
    </source>
</evidence>
<comment type="similarity">
    <text evidence="9">Belongs to the class-III pyridoxal-phosphate-dependent aminotransferase family. BioA subfamily.</text>
</comment>
<name>A0ABT7K4R0_9HYPH</name>
<dbReference type="HAMAP" id="MF_00834">
    <property type="entry name" value="BioA"/>
    <property type="match status" value="1"/>
</dbReference>
<comment type="cofactor">
    <cofactor evidence="1 9">
        <name>pyridoxal 5'-phosphate</name>
        <dbReference type="ChEBI" id="CHEBI:597326"/>
    </cofactor>
</comment>
<keyword evidence="4 9" id="KW-0808">Transferase</keyword>
<feature type="binding site" evidence="9">
    <location>
        <position position="260"/>
    </location>
    <ligand>
        <name>substrate</name>
    </ligand>
</feature>
<dbReference type="InterPro" id="IPR015421">
    <property type="entry name" value="PyrdxlP-dep_Trfase_major"/>
</dbReference>
<protein>
    <recommendedName>
        <fullName evidence="9">Adenosylmethionine-8-amino-7-oxononanoate aminotransferase</fullName>
        <ecNumber evidence="9">2.6.1.62</ecNumber>
    </recommendedName>
    <alternativeName>
        <fullName evidence="9">7,8-diamino-pelargonic acid aminotransferase</fullName>
        <shortName evidence="9">DAPA AT</shortName>
        <shortName evidence="9">DAPA aminotransferase</shortName>
    </alternativeName>
    <alternativeName>
        <fullName evidence="9">7,8-diaminononanoate synthase</fullName>
        <shortName evidence="9">DANS</shortName>
    </alternativeName>
    <alternativeName>
        <fullName evidence="9">Diaminopelargonic acid synthase</fullName>
    </alternativeName>
</protein>
<dbReference type="Gene3D" id="3.90.1150.10">
    <property type="entry name" value="Aspartate Aminotransferase, domain 1"/>
    <property type="match status" value="1"/>
</dbReference>
<evidence type="ECO:0000256" key="8">
    <source>
        <dbReference type="ARBA" id="ARBA00048449"/>
    </source>
</evidence>
<evidence type="ECO:0000313" key="11">
    <source>
        <dbReference type="Proteomes" id="UP001172645"/>
    </source>
</evidence>
<evidence type="ECO:0000256" key="1">
    <source>
        <dbReference type="ARBA" id="ARBA00001933"/>
    </source>
</evidence>
<feature type="binding site" evidence="9">
    <location>
        <position position="384"/>
    </location>
    <ligand>
        <name>substrate</name>
    </ligand>
</feature>
<evidence type="ECO:0000256" key="7">
    <source>
        <dbReference type="ARBA" id="ARBA00022898"/>
    </source>
</evidence>
<keyword evidence="11" id="KW-1185">Reference proteome</keyword>
<dbReference type="Gene3D" id="3.40.640.10">
    <property type="entry name" value="Type I PLP-dependent aspartate aminotransferase-like (Major domain)"/>
    <property type="match status" value="1"/>
</dbReference>
<dbReference type="EC" id="2.6.1.62" evidence="9"/>
<dbReference type="InterPro" id="IPR015424">
    <property type="entry name" value="PyrdxlP-dep_Trfase"/>
</dbReference>
<organism evidence="10 11">
    <name type="scientific">Rhizobium mayense</name>
    <dbReference type="NCBI Taxonomy" id="1312184"/>
    <lineage>
        <taxon>Bacteria</taxon>
        <taxon>Pseudomonadati</taxon>
        <taxon>Pseudomonadota</taxon>
        <taxon>Alphaproteobacteria</taxon>
        <taxon>Hyphomicrobiales</taxon>
        <taxon>Rhizobiaceae</taxon>
        <taxon>Rhizobium/Agrobacterium group</taxon>
        <taxon>Rhizobium</taxon>
    </lineage>
</organism>
<comment type="pathway">
    <text evidence="2 9">Cofactor biosynthesis; biotin biosynthesis; 7,8-diaminononanoate from 8-amino-7-oxononanoate (SAM route): step 1/1.</text>
</comment>
<comment type="catalytic activity">
    <reaction evidence="8 9">
        <text>(8S)-8-amino-7-oxononanoate + S-adenosyl-L-methionine = S-adenosyl-4-methylsulfanyl-2-oxobutanoate + (7R,8S)-7,8-diammoniononanoate</text>
        <dbReference type="Rhea" id="RHEA:16861"/>
        <dbReference type="ChEBI" id="CHEBI:16490"/>
        <dbReference type="ChEBI" id="CHEBI:59789"/>
        <dbReference type="ChEBI" id="CHEBI:149468"/>
        <dbReference type="ChEBI" id="CHEBI:149469"/>
        <dbReference type="EC" id="2.6.1.62"/>
    </reaction>
</comment>
<feature type="binding site" evidence="9">
    <location>
        <position position="137"/>
    </location>
    <ligand>
        <name>substrate</name>
    </ligand>
</feature>
<reference evidence="10" key="1">
    <citation type="submission" date="2023-06" db="EMBL/GenBank/DDBJ databases">
        <title>Phylogenetic Diversity of Rhizobium strains.</title>
        <authorList>
            <person name="Moura F.T."/>
            <person name="Helene L.C.F."/>
            <person name="Hungria M."/>
        </authorList>
    </citation>
    <scope>NUCLEOTIDE SEQUENCE</scope>
    <source>
        <strain evidence="10">CCGE526</strain>
    </source>
</reference>
<feature type="modified residue" description="N6-(pyridoxal phosphate)lysine" evidence="9">
    <location>
        <position position="260"/>
    </location>
</feature>
<keyword evidence="6 9" id="KW-0093">Biotin biosynthesis</keyword>
<accession>A0ABT7K4R0</accession>
<dbReference type="SUPFAM" id="SSF53383">
    <property type="entry name" value="PLP-dependent transferases"/>
    <property type="match status" value="1"/>
</dbReference>
<dbReference type="NCBIfam" id="NF004624">
    <property type="entry name" value="PRK05964.1"/>
    <property type="match status" value="1"/>
</dbReference>
<comment type="subcellular location">
    <subcellularLocation>
        <location evidence="9">Cytoplasm</location>
    </subcellularLocation>
</comment>
<evidence type="ECO:0000256" key="3">
    <source>
        <dbReference type="ARBA" id="ARBA00022576"/>
    </source>
</evidence>
<evidence type="ECO:0000256" key="6">
    <source>
        <dbReference type="ARBA" id="ARBA00022756"/>
    </source>
</evidence>
<feature type="binding site" evidence="9">
    <location>
        <position position="45"/>
    </location>
    <ligand>
        <name>substrate</name>
    </ligand>
</feature>
<dbReference type="InterPro" id="IPR005814">
    <property type="entry name" value="Aminotrans_3"/>
</dbReference>
<dbReference type="Proteomes" id="UP001172645">
    <property type="component" value="Unassembled WGS sequence"/>
</dbReference>
<keyword evidence="9" id="KW-0963">Cytoplasm</keyword>
<comment type="caution">
    <text evidence="10">The sequence shown here is derived from an EMBL/GenBank/DDBJ whole genome shotgun (WGS) entry which is preliminary data.</text>
</comment>
<feature type="binding site" evidence="9">
    <location>
        <position position="231"/>
    </location>
    <ligand>
        <name>pyridoxal 5'-phosphate</name>
        <dbReference type="ChEBI" id="CHEBI:597326"/>
    </ligand>
</feature>
<gene>
    <name evidence="9" type="primary">bioA</name>
    <name evidence="10" type="ORF">PY649_31975</name>
</gene>
<dbReference type="InterPro" id="IPR015422">
    <property type="entry name" value="PyrdxlP-dep_Trfase_small"/>
</dbReference>
<evidence type="ECO:0000313" key="10">
    <source>
        <dbReference type="EMBL" id="MDL2403496.1"/>
    </source>
</evidence>
<dbReference type="Pfam" id="PF00202">
    <property type="entry name" value="Aminotran_3"/>
    <property type="match status" value="1"/>
</dbReference>
<feature type="binding site" evidence="9">
    <location>
        <begin position="295"/>
        <end position="296"/>
    </location>
    <ligand>
        <name>pyridoxal 5'-phosphate</name>
        <dbReference type="ChEBI" id="CHEBI:597326"/>
    </ligand>
</feature>
<dbReference type="RefSeq" id="WP_285872930.1">
    <property type="nucleotide sequence ID" value="NZ_JARFYM010000049.1"/>
</dbReference>